<evidence type="ECO:0000259" key="1">
    <source>
        <dbReference type="PROSITE" id="PS50011"/>
    </source>
</evidence>
<dbReference type="InterPro" id="IPR011009">
    <property type="entry name" value="Kinase-like_dom_sf"/>
</dbReference>
<dbReference type="Proteomes" id="UP001050691">
    <property type="component" value="Unassembled WGS sequence"/>
</dbReference>
<dbReference type="EMBL" id="BPWL01000002">
    <property type="protein sequence ID" value="GJJ07952.1"/>
    <property type="molecule type" value="Genomic_DNA"/>
</dbReference>
<dbReference type="GO" id="GO:0044773">
    <property type="term" value="P:mitotic DNA damage checkpoint signaling"/>
    <property type="evidence" value="ECO:0007669"/>
    <property type="project" value="TreeGrafter"/>
</dbReference>
<reference evidence="2" key="1">
    <citation type="submission" date="2021-10" db="EMBL/GenBank/DDBJ databases">
        <title>De novo Genome Assembly of Clathrus columnatus (Basidiomycota, Fungi) Using Illumina and Nanopore Sequence Data.</title>
        <authorList>
            <person name="Ogiso-Tanaka E."/>
            <person name="Itagaki H."/>
            <person name="Hosoya T."/>
            <person name="Hosaka K."/>
        </authorList>
    </citation>
    <scope>NUCLEOTIDE SEQUENCE</scope>
    <source>
        <strain evidence="2">MO-923</strain>
    </source>
</reference>
<dbReference type="SUPFAM" id="SSF56112">
    <property type="entry name" value="Protein kinase-like (PK-like)"/>
    <property type="match status" value="1"/>
</dbReference>
<dbReference type="PANTHER" id="PTHR44167">
    <property type="entry name" value="OVARIAN-SPECIFIC SERINE/THREONINE-PROTEIN KINASE LOK-RELATED"/>
    <property type="match status" value="1"/>
</dbReference>
<dbReference type="Pfam" id="PF00069">
    <property type="entry name" value="Pkinase"/>
    <property type="match status" value="1"/>
</dbReference>
<dbReference type="Gene3D" id="1.10.510.10">
    <property type="entry name" value="Transferase(Phosphotransferase) domain 1"/>
    <property type="match status" value="1"/>
</dbReference>
<gene>
    <name evidence="2" type="ORF">Clacol_002159</name>
</gene>
<dbReference type="GO" id="GO:0005634">
    <property type="term" value="C:nucleus"/>
    <property type="evidence" value="ECO:0007669"/>
    <property type="project" value="TreeGrafter"/>
</dbReference>
<evidence type="ECO:0000313" key="2">
    <source>
        <dbReference type="EMBL" id="GJJ07952.1"/>
    </source>
</evidence>
<dbReference type="AlphaFoldDB" id="A0AAV4ZZY5"/>
<dbReference type="InterPro" id="IPR008271">
    <property type="entry name" value="Ser/Thr_kinase_AS"/>
</dbReference>
<dbReference type="InterPro" id="IPR000719">
    <property type="entry name" value="Prot_kinase_dom"/>
</dbReference>
<dbReference type="GO" id="GO:0005524">
    <property type="term" value="F:ATP binding"/>
    <property type="evidence" value="ECO:0007669"/>
    <property type="project" value="InterPro"/>
</dbReference>
<comment type="caution">
    <text evidence="2">The sequence shown here is derived from an EMBL/GenBank/DDBJ whole genome shotgun (WGS) entry which is preliminary data.</text>
</comment>
<dbReference type="PANTHER" id="PTHR44167:SF31">
    <property type="entry name" value="PROTEIN CBG02007"/>
    <property type="match status" value="1"/>
</dbReference>
<dbReference type="PROSITE" id="PS50011">
    <property type="entry name" value="PROTEIN_KINASE_DOM"/>
    <property type="match status" value="1"/>
</dbReference>
<proteinExistence type="predicted"/>
<keyword evidence="3" id="KW-1185">Reference proteome</keyword>
<accession>A0AAV4ZZY5</accession>
<dbReference type="GO" id="GO:0005737">
    <property type="term" value="C:cytoplasm"/>
    <property type="evidence" value="ECO:0007669"/>
    <property type="project" value="TreeGrafter"/>
</dbReference>
<protein>
    <recommendedName>
        <fullName evidence="1">Protein kinase domain-containing protein</fullName>
    </recommendedName>
</protein>
<evidence type="ECO:0000313" key="3">
    <source>
        <dbReference type="Proteomes" id="UP001050691"/>
    </source>
</evidence>
<feature type="domain" description="Protein kinase" evidence="1">
    <location>
        <begin position="68"/>
        <end position="316"/>
    </location>
</feature>
<dbReference type="GO" id="GO:0004674">
    <property type="term" value="F:protein serine/threonine kinase activity"/>
    <property type="evidence" value="ECO:0007669"/>
    <property type="project" value="TreeGrafter"/>
</dbReference>
<name>A0AAV4ZZY5_9AGAM</name>
<organism evidence="2 3">
    <name type="scientific">Clathrus columnatus</name>
    <dbReference type="NCBI Taxonomy" id="1419009"/>
    <lineage>
        <taxon>Eukaryota</taxon>
        <taxon>Fungi</taxon>
        <taxon>Dikarya</taxon>
        <taxon>Basidiomycota</taxon>
        <taxon>Agaricomycotina</taxon>
        <taxon>Agaricomycetes</taxon>
        <taxon>Phallomycetidae</taxon>
        <taxon>Phallales</taxon>
        <taxon>Clathraceae</taxon>
        <taxon>Clathrus</taxon>
    </lineage>
</organism>
<sequence length="316" mass="36904">MRTCLPNRVAVFFQPLTRYAYLRSDMFSKRFCKPEPQEEEEDDYHTATQAEEDEAKRLWGSMRDWFFEKGYTLFELGKLGHSKPSLDTPSDIGTSPEHPFAFFGGDPPHYEPLKAYYSTKVCFAQDAKRRHVAIKKLNKPDEIRIYRFLFEKRELLAENSILPILEILDYQEHCFAVMPRWGEDTCYPDTGTIGNVLNYIHCLLKAINFLHSNSIVHRDLKSDNTLVNHFGAHRRNDENVMRPVLRSAGQLTYALFDFDLSLMLPSNECRLPASRSFEVLSVPWPYDNFQGELDYDPYKFEMGCLGIFLCQMFQVE</sequence>
<dbReference type="PROSITE" id="PS00108">
    <property type="entry name" value="PROTEIN_KINASE_ST"/>
    <property type="match status" value="1"/>
</dbReference>